<feature type="compositionally biased region" description="Low complexity" evidence="1">
    <location>
        <begin position="504"/>
        <end position="517"/>
    </location>
</feature>
<reference evidence="2 3" key="1">
    <citation type="journal article" date="2018" name="Mol. Biol. Evol.">
        <title>Broad Genomic Sampling Reveals a Smut Pathogenic Ancestry of the Fungal Clade Ustilaginomycotina.</title>
        <authorList>
            <person name="Kijpornyongpan T."/>
            <person name="Mondo S.J."/>
            <person name="Barry K."/>
            <person name="Sandor L."/>
            <person name="Lee J."/>
            <person name="Lipzen A."/>
            <person name="Pangilinan J."/>
            <person name="LaButti K."/>
            <person name="Hainaut M."/>
            <person name="Henrissat B."/>
            <person name="Grigoriev I.V."/>
            <person name="Spatafora J.W."/>
            <person name="Aime M.C."/>
        </authorList>
    </citation>
    <scope>NUCLEOTIDE SEQUENCE [LARGE SCALE GENOMIC DNA]</scope>
    <source>
        <strain evidence="2 3">MCA 3645</strain>
    </source>
</reference>
<dbReference type="OrthoDB" id="428342at2759"/>
<proteinExistence type="predicted"/>
<feature type="region of interest" description="Disordered" evidence="1">
    <location>
        <begin position="504"/>
        <end position="524"/>
    </location>
</feature>
<dbReference type="InParanoid" id="A0A317XIE9"/>
<keyword evidence="3" id="KW-1185">Reference proteome</keyword>
<feature type="region of interest" description="Disordered" evidence="1">
    <location>
        <begin position="1"/>
        <end position="68"/>
    </location>
</feature>
<evidence type="ECO:0000256" key="1">
    <source>
        <dbReference type="SAM" id="MobiDB-lite"/>
    </source>
</evidence>
<sequence>MATIENPHAHGVDGPSRGEPAFLRTSTSGRDTTNSAIPGNTEKGSTMDAPRPSGDGQYSGARSSLRPRQEINISLPSLGASSLMGELPTTDPLTVLMQKHLPAHLRPTRDLSGSWPAVSATSAPPGHSTYPDPFSSDPYLDASASASAASAAAASAEQTGIHEQDVRDAVRTNSWRKIATLARNRIETYGEQQRDRIFRLQQRQQQRSQNLVSLDDEEELAQQQQRDLSLSQVLEWWSVRLYALARLRLYSMMTTELNAVWSILADTWISLPLPLSAGSARQPHNSDTKNKEQNRGNRDIQSAHDHDHDHDHNHEQSQIQIQSHCLTEFELDWIPFAIRVLRANEPKYARRDLRAAVDQCCGLLRDCKRKLALVRARSSRRTEVQVMQQQGEGEAQEQEQEQEQEVTLWHTRVLNLTLAVALLLSEAKDFASAIETVIPVVEYLVSTPSDSDLNFEEADLPKLEADTRIQLLLLISTLYVQAGDLDEADSIVNQARRIFQQLESENAATSSSNSNPETDARASWSERIETCRAKIRVRHATNLAVRGDYSSALSELRDLLQTRNGSTDPDPDPASRSSTTNAEPASILESTSGLELESPSNAAAGAGAGAGAGAETLDIITASNLGVLEFYSASLQRAIPRLESLLAGAANPTSNSESWIFNLVTLHELRSESPVMDKKRILASVGRWANDVGVSGAGLKL</sequence>
<dbReference type="STRING" id="1882483.A0A317XIE9"/>
<evidence type="ECO:0000313" key="3">
    <source>
        <dbReference type="Proteomes" id="UP000246740"/>
    </source>
</evidence>
<dbReference type="Proteomes" id="UP000246740">
    <property type="component" value="Unassembled WGS sequence"/>
</dbReference>
<feature type="region of interest" description="Disordered" evidence="1">
    <location>
        <begin position="106"/>
        <end position="135"/>
    </location>
</feature>
<feature type="compositionally biased region" description="Basic and acidic residues" evidence="1">
    <location>
        <begin position="284"/>
        <end position="315"/>
    </location>
</feature>
<dbReference type="PANTHER" id="PTHR21581">
    <property type="entry name" value="D-ALANYL-D-ALANINE CARBOXYPEPTIDASE"/>
    <property type="match status" value="1"/>
</dbReference>
<feature type="compositionally biased region" description="Polar residues" evidence="1">
    <location>
        <begin position="24"/>
        <end position="44"/>
    </location>
</feature>
<organism evidence="2 3">
    <name type="scientific">Testicularia cyperi</name>
    <dbReference type="NCBI Taxonomy" id="1882483"/>
    <lineage>
        <taxon>Eukaryota</taxon>
        <taxon>Fungi</taxon>
        <taxon>Dikarya</taxon>
        <taxon>Basidiomycota</taxon>
        <taxon>Ustilaginomycotina</taxon>
        <taxon>Ustilaginomycetes</taxon>
        <taxon>Ustilaginales</taxon>
        <taxon>Anthracoideaceae</taxon>
        <taxon>Testicularia</taxon>
    </lineage>
</organism>
<accession>A0A317XIE9</accession>
<feature type="region of interest" description="Disordered" evidence="1">
    <location>
        <begin position="562"/>
        <end position="608"/>
    </location>
</feature>
<protein>
    <submittedName>
        <fullName evidence="2">Uncharacterized protein</fullName>
    </submittedName>
</protein>
<gene>
    <name evidence="2" type="ORF">BCV70DRAFT_202246</name>
</gene>
<name>A0A317XIE9_9BASI</name>
<evidence type="ECO:0000313" key="2">
    <source>
        <dbReference type="EMBL" id="PWY98073.1"/>
    </source>
</evidence>
<dbReference type="PANTHER" id="PTHR21581:SF6">
    <property type="entry name" value="TRAFFICKING PROTEIN PARTICLE COMPLEX SUBUNIT 12"/>
    <property type="match status" value="1"/>
</dbReference>
<feature type="region of interest" description="Disordered" evidence="1">
    <location>
        <begin position="278"/>
        <end position="317"/>
    </location>
</feature>
<dbReference type="AlphaFoldDB" id="A0A317XIE9"/>
<dbReference type="GO" id="GO:0005794">
    <property type="term" value="C:Golgi apparatus"/>
    <property type="evidence" value="ECO:0007669"/>
    <property type="project" value="TreeGrafter"/>
</dbReference>
<dbReference type="GO" id="GO:0030008">
    <property type="term" value="C:TRAPP complex"/>
    <property type="evidence" value="ECO:0007669"/>
    <property type="project" value="TreeGrafter"/>
</dbReference>
<dbReference type="EMBL" id="KZ819200">
    <property type="protein sequence ID" value="PWY98073.1"/>
    <property type="molecule type" value="Genomic_DNA"/>
</dbReference>
<feature type="compositionally biased region" description="Polar residues" evidence="1">
    <location>
        <begin position="575"/>
        <end position="601"/>
    </location>
</feature>